<dbReference type="Pfam" id="PF00106">
    <property type="entry name" value="adh_short"/>
    <property type="match status" value="1"/>
</dbReference>
<feature type="domain" description="Ketoreductase" evidence="4">
    <location>
        <begin position="16"/>
        <end position="197"/>
    </location>
</feature>
<evidence type="ECO:0000313" key="5">
    <source>
        <dbReference type="EMBL" id="EXG83074.1"/>
    </source>
</evidence>
<dbReference type="SMART" id="SM00822">
    <property type="entry name" value="PKS_KR"/>
    <property type="match status" value="1"/>
</dbReference>
<evidence type="ECO:0000256" key="1">
    <source>
        <dbReference type="ARBA" id="ARBA00006484"/>
    </source>
</evidence>
<dbReference type="HOGENOM" id="CLU_010194_1_3_9"/>
<proteinExistence type="inferred from homology"/>
<dbReference type="PANTHER" id="PTHR42879">
    <property type="entry name" value="3-OXOACYL-(ACYL-CARRIER-PROTEIN) REDUCTASE"/>
    <property type="match status" value="1"/>
</dbReference>
<accession>A0A010ZWM7</accession>
<gene>
    <name evidence="5" type="ORF">SacsacDRAFT_0039</name>
</gene>
<evidence type="ECO:0000256" key="3">
    <source>
        <dbReference type="RuleBase" id="RU000363"/>
    </source>
</evidence>
<dbReference type="EMBL" id="JFBU01000001">
    <property type="protein sequence ID" value="EXG83074.1"/>
    <property type="molecule type" value="Genomic_DNA"/>
</dbReference>
<dbReference type="PROSITE" id="PS00061">
    <property type="entry name" value="ADH_SHORT"/>
    <property type="match status" value="1"/>
</dbReference>
<evidence type="ECO:0000313" key="6">
    <source>
        <dbReference type="Proteomes" id="UP000053380"/>
    </source>
</evidence>
<evidence type="ECO:0000256" key="2">
    <source>
        <dbReference type="ARBA" id="ARBA00023002"/>
    </source>
</evidence>
<dbReference type="AlphaFoldDB" id="A0A010ZWM7"/>
<dbReference type="GO" id="GO:0032787">
    <property type="term" value="P:monocarboxylic acid metabolic process"/>
    <property type="evidence" value="ECO:0007669"/>
    <property type="project" value="UniProtKB-ARBA"/>
</dbReference>
<keyword evidence="2" id="KW-0560">Oxidoreductase</keyword>
<dbReference type="Proteomes" id="UP000053380">
    <property type="component" value="Unassembled WGS sequence"/>
</dbReference>
<sequence>MMEDAEKKGRRKPSDSCVLVTGASGGIGSAIAERFALDGCRIALHYSTSEEAVRSVADRCISLGAAQVWTARADISKRAEVLRMRDELKAEGFVPNVLVNNAGVAHYGMLQDVTDEEWDHVMNVNLKGTFLCCQAFMDAMVSGKYGRIINMSSVWGLSGASCEVIYSTAKGGINAFTKALAKELALSGVSVNAVAPGAVRTAMLDTLSAEELNALAEEIPVGRLAEPRDIAETVHFLALPECGYMTGQILSPNGGWIT</sequence>
<dbReference type="SUPFAM" id="SSF51735">
    <property type="entry name" value="NAD(P)-binding Rossmann-fold domains"/>
    <property type="match status" value="1"/>
</dbReference>
<dbReference type="PRINTS" id="PR00080">
    <property type="entry name" value="SDRFAMILY"/>
</dbReference>
<name>A0A010ZWM7_9BACL</name>
<organism evidence="5 6">
    <name type="scientific">Saccharibacillus sacchari DSM 19268</name>
    <dbReference type="NCBI Taxonomy" id="915437"/>
    <lineage>
        <taxon>Bacteria</taxon>
        <taxon>Bacillati</taxon>
        <taxon>Bacillota</taxon>
        <taxon>Bacilli</taxon>
        <taxon>Bacillales</taxon>
        <taxon>Paenibacillaceae</taxon>
        <taxon>Saccharibacillus</taxon>
    </lineage>
</organism>
<comment type="similarity">
    <text evidence="1 3">Belongs to the short-chain dehydrogenases/reductases (SDR) family.</text>
</comment>
<reference evidence="5 6" key="1">
    <citation type="submission" date="2013-07" db="EMBL/GenBank/DDBJ databases">
        <authorList>
            <consortium name="DOE Joint Genome Institute"/>
            <person name="Anderson I."/>
            <person name="Huntemann M."/>
            <person name="Han J."/>
            <person name="Chen A."/>
            <person name="Kyrpides N."/>
            <person name="Mavromatis K."/>
            <person name="Markowitz V."/>
            <person name="Palaniappan K."/>
            <person name="Ivanova N."/>
            <person name="Schaumberg A."/>
            <person name="Pati A."/>
            <person name="Liolios K."/>
            <person name="Nordberg H.P."/>
            <person name="Cantor M.N."/>
            <person name="Hua S.X."/>
            <person name="Woyke T."/>
        </authorList>
    </citation>
    <scope>NUCLEOTIDE SEQUENCE [LARGE SCALE GENOMIC DNA]</scope>
    <source>
        <strain evidence="5 6">DSM 19268</strain>
    </source>
</reference>
<dbReference type="InterPro" id="IPR020904">
    <property type="entry name" value="Sc_DH/Rdtase_CS"/>
</dbReference>
<dbReference type="GO" id="GO:0016491">
    <property type="term" value="F:oxidoreductase activity"/>
    <property type="evidence" value="ECO:0007669"/>
    <property type="project" value="UniProtKB-KW"/>
</dbReference>
<dbReference type="InterPro" id="IPR050259">
    <property type="entry name" value="SDR"/>
</dbReference>
<dbReference type="FunFam" id="3.40.50.720:FF:000173">
    <property type="entry name" value="3-oxoacyl-[acyl-carrier protein] reductase"/>
    <property type="match status" value="1"/>
</dbReference>
<dbReference type="NCBIfam" id="NF047420">
    <property type="entry name" value="EF_P_mod_YmfI"/>
    <property type="match status" value="1"/>
</dbReference>
<dbReference type="InterPro" id="IPR057326">
    <property type="entry name" value="KR_dom"/>
</dbReference>
<evidence type="ECO:0000259" key="4">
    <source>
        <dbReference type="SMART" id="SM00822"/>
    </source>
</evidence>
<dbReference type="NCBIfam" id="NF009466">
    <property type="entry name" value="PRK12826.1-2"/>
    <property type="match status" value="1"/>
</dbReference>
<dbReference type="Gene3D" id="3.40.50.720">
    <property type="entry name" value="NAD(P)-binding Rossmann-like Domain"/>
    <property type="match status" value="1"/>
</dbReference>
<dbReference type="InterPro" id="IPR002347">
    <property type="entry name" value="SDR_fam"/>
</dbReference>
<keyword evidence="6" id="KW-1185">Reference proteome</keyword>
<comment type="caution">
    <text evidence="5">The sequence shown here is derived from an EMBL/GenBank/DDBJ whole genome shotgun (WGS) entry which is preliminary data.</text>
</comment>
<dbReference type="PANTHER" id="PTHR42879:SF2">
    <property type="entry name" value="3-OXOACYL-[ACYL-CARRIER-PROTEIN] REDUCTASE FABG"/>
    <property type="match status" value="1"/>
</dbReference>
<dbReference type="PRINTS" id="PR00081">
    <property type="entry name" value="GDHRDH"/>
</dbReference>
<protein>
    <recommendedName>
        <fullName evidence="4">Ketoreductase domain-containing protein</fullName>
    </recommendedName>
</protein>
<dbReference type="PATRIC" id="fig|915437.3.peg.39"/>
<dbReference type="InterPro" id="IPR036291">
    <property type="entry name" value="NAD(P)-bd_dom_sf"/>
</dbReference>